<keyword evidence="2" id="KW-0812">Transmembrane</keyword>
<dbReference type="PANTHER" id="PTHR14136">
    <property type="entry name" value="BTB_POZ DOMAIN-CONTAINING PROTEIN KCTD9"/>
    <property type="match status" value="1"/>
</dbReference>
<feature type="compositionally biased region" description="Low complexity" evidence="1">
    <location>
        <begin position="10"/>
        <end position="21"/>
    </location>
</feature>
<dbReference type="Gene3D" id="2.160.20.80">
    <property type="entry name" value="E3 ubiquitin-protein ligase SopA"/>
    <property type="match status" value="1"/>
</dbReference>
<keyword evidence="5" id="KW-1185">Reference proteome</keyword>
<evidence type="ECO:0000313" key="4">
    <source>
        <dbReference type="EMBL" id="CAF4214441.1"/>
    </source>
</evidence>
<evidence type="ECO:0000256" key="2">
    <source>
        <dbReference type="SAM" id="Phobius"/>
    </source>
</evidence>
<comment type="caution">
    <text evidence="3">The sequence shown here is derived from an EMBL/GenBank/DDBJ whole genome shotgun (WGS) entry which is preliminary data.</text>
</comment>
<evidence type="ECO:0000313" key="5">
    <source>
        <dbReference type="Proteomes" id="UP000663829"/>
    </source>
</evidence>
<dbReference type="Pfam" id="PF13599">
    <property type="entry name" value="Pentapeptide_4"/>
    <property type="match status" value="1"/>
</dbReference>
<keyword evidence="2" id="KW-0472">Membrane</keyword>
<accession>A0A815H4N9</accession>
<evidence type="ECO:0000313" key="3">
    <source>
        <dbReference type="EMBL" id="CAF1347373.1"/>
    </source>
</evidence>
<dbReference type="InterPro" id="IPR001646">
    <property type="entry name" value="5peptide_repeat"/>
</dbReference>
<organism evidence="3 5">
    <name type="scientific">Didymodactylos carnosus</name>
    <dbReference type="NCBI Taxonomy" id="1234261"/>
    <lineage>
        <taxon>Eukaryota</taxon>
        <taxon>Metazoa</taxon>
        <taxon>Spiralia</taxon>
        <taxon>Gnathifera</taxon>
        <taxon>Rotifera</taxon>
        <taxon>Eurotatoria</taxon>
        <taxon>Bdelloidea</taxon>
        <taxon>Philodinida</taxon>
        <taxon>Philodinidae</taxon>
        <taxon>Didymodactylos</taxon>
    </lineage>
</organism>
<dbReference type="OrthoDB" id="9989223at2759"/>
<dbReference type="SUPFAM" id="SSF141571">
    <property type="entry name" value="Pentapeptide repeat-like"/>
    <property type="match status" value="1"/>
</dbReference>
<dbReference type="EMBL" id="CAJNOQ010014733">
    <property type="protein sequence ID" value="CAF1347373.1"/>
    <property type="molecule type" value="Genomic_DNA"/>
</dbReference>
<dbReference type="Proteomes" id="UP000681722">
    <property type="component" value="Unassembled WGS sequence"/>
</dbReference>
<dbReference type="PANTHER" id="PTHR14136:SF17">
    <property type="entry name" value="BTB_POZ DOMAIN-CONTAINING PROTEIN KCTD9"/>
    <property type="match status" value="1"/>
</dbReference>
<dbReference type="InterPro" id="IPR051082">
    <property type="entry name" value="Pentapeptide-BTB/POZ_domain"/>
</dbReference>
<gene>
    <name evidence="3" type="ORF">GPM918_LOCUS30733</name>
    <name evidence="4" type="ORF">SRO942_LOCUS31359</name>
</gene>
<evidence type="ECO:0000256" key="1">
    <source>
        <dbReference type="SAM" id="MobiDB-lite"/>
    </source>
</evidence>
<evidence type="ECO:0008006" key="6">
    <source>
        <dbReference type="Google" id="ProtNLM"/>
    </source>
</evidence>
<sequence length="447" mass="51054">MFSLKKKYSQPQAQQHQRTQQKSVRDCHDWLTLLISALVPLMIGIFTVVITIQQQSSANRQRQQDQRQADSLQKDRILSSCVDDIAKLLLTKEVATDNKTLLYIRTRTLSSLRKLDPERKRHLLLFLYESQLLQYDKGKRHDRLTLNLVGADLNYIHITKLNNFNNLSLPGVDLNNASFLNCHLPYSRFADSSMNDIKFTNSFLLETRFSRCSLERADFRNTTLAQVSFKSAILRHADFTRAWTKGADFTNADLYEALITEQQLQEAGLLDSARLPNGSFAMVQDKNLVVNGKNFGCHTKLPSAWSMKVNATKTFQYYRSSLNCYFRIANLSSLGTISIAQSIDVTDYSVLIGFGKAEYNFSGLFGGNAYAKITFFTSTAVKTGRQVMIGLDVRQNETETILFQHKCGEIPLDTRRLDLIVYFENIPQGRHNFAVFDNVRFSIKKKT</sequence>
<dbReference type="Proteomes" id="UP000663829">
    <property type="component" value="Unassembled WGS sequence"/>
</dbReference>
<dbReference type="AlphaFoldDB" id="A0A815H4N9"/>
<name>A0A815H4N9_9BILA</name>
<keyword evidence="2" id="KW-1133">Transmembrane helix</keyword>
<protein>
    <recommendedName>
        <fullName evidence="6">Pentapeptide repeat-containing protein</fullName>
    </recommendedName>
</protein>
<feature type="transmembrane region" description="Helical" evidence="2">
    <location>
        <begin position="30"/>
        <end position="52"/>
    </location>
</feature>
<feature type="region of interest" description="Disordered" evidence="1">
    <location>
        <begin position="1"/>
        <end position="21"/>
    </location>
</feature>
<dbReference type="EMBL" id="CAJOBC010062459">
    <property type="protein sequence ID" value="CAF4214441.1"/>
    <property type="molecule type" value="Genomic_DNA"/>
</dbReference>
<reference evidence="3" key="1">
    <citation type="submission" date="2021-02" db="EMBL/GenBank/DDBJ databases">
        <authorList>
            <person name="Nowell W R."/>
        </authorList>
    </citation>
    <scope>NUCLEOTIDE SEQUENCE</scope>
</reference>
<proteinExistence type="predicted"/>